<keyword evidence="4" id="KW-1185">Reference proteome</keyword>
<dbReference type="GO" id="GO:0008270">
    <property type="term" value="F:zinc ion binding"/>
    <property type="evidence" value="ECO:0007669"/>
    <property type="project" value="InterPro"/>
</dbReference>
<dbReference type="Gene3D" id="3.10.200.10">
    <property type="entry name" value="Alpha carbonic anhydrase"/>
    <property type="match status" value="1"/>
</dbReference>
<evidence type="ECO:0000313" key="4">
    <source>
        <dbReference type="Proteomes" id="UP001497623"/>
    </source>
</evidence>
<dbReference type="EMBL" id="CAXKWB010028520">
    <property type="protein sequence ID" value="CAL4133739.1"/>
    <property type="molecule type" value="Genomic_DNA"/>
</dbReference>
<dbReference type="PANTHER" id="PTHR18952:SF208">
    <property type="entry name" value="CARBONIC ANHYDRASE XA-RELATED"/>
    <property type="match status" value="1"/>
</dbReference>
<reference evidence="3 4" key="1">
    <citation type="submission" date="2024-05" db="EMBL/GenBank/DDBJ databases">
        <authorList>
            <person name="Wallberg A."/>
        </authorList>
    </citation>
    <scope>NUCLEOTIDE SEQUENCE [LARGE SCALE GENOMIC DNA]</scope>
</reference>
<proteinExistence type="inferred from homology"/>
<dbReference type="AlphaFoldDB" id="A0AAV2RN13"/>
<name>A0AAV2RN13_MEGNR</name>
<organism evidence="3 4">
    <name type="scientific">Meganyctiphanes norvegica</name>
    <name type="common">Northern krill</name>
    <name type="synonym">Thysanopoda norvegica</name>
    <dbReference type="NCBI Taxonomy" id="48144"/>
    <lineage>
        <taxon>Eukaryota</taxon>
        <taxon>Metazoa</taxon>
        <taxon>Ecdysozoa</taxon>
        <taxon>Arthropoda</taxon>
        <taxon>Crustacea</taxon>
        <taxon>Multicrustacea</taxon>
        <taxon>Malacostraca</taxon>
        <taxon>Eumalacostraca</taxon>
        <taxon>Eucarida</taxon>
        <taxon>Euphausiacea</taxon>
        <taxon>Euphausiidae</taxon>
        <taxon>Meganyctiphanes</taxon>
    </lineage>
</organism>
<dbReference type="InterPro" id="IPR036398">
    <property type="entry name" value="CA_dom_sf"/>
</dbReference>
<evidence type="ECO:0000259" key="2">
    <source>
        <dbReference type="PROSITE" id="PS51144"/>
    </source>
</evidence>
<feature type="non-terminal residue" evidence="3">
    <location>
        <position position="272"/>
    </location>
</feature>
<dbReference type="PANTHER" id="PTHR18952">
    <property type="entry name" value="CARBONIC ANHYDRASE"/>
    <property type="match status" value="1"/>
</dbReference>
<dbReference type="Pfam" id="PF00194">
    <property type="entry name" value="Carb_anhydrase"/>
    <property type="match status" value="1"/>
</dbReference>
<dbReference type="InterPro" id="IPR023561">
    <property type="entry name" value="Carbonic_anhydrase_a-class"/>
</dbReference>
<dbReference type="Proteomes" id="UP001497623">
    <property type="component" value="Unassembled WGS sequence"/>
</dbReference>
<evidence type="ECO:0000256" key="1">
    <source>
        <dbReference type="ARBA" id="ARBA00010718"/>
    </source>
</evidence>
<feature type="domain" description="Alpha-carbonic anhydrase" evidence="2">
    <location>
        <begin position="38"/>
        <end position="272"/>
    </location>
</feature>
<accession>A0AAV2RN13</accession>
<dbReference type="SMART" id="SM01057">
    <property type="entry name" value="Carb_anhydrase"/>
    <property type="match status" value="1"/>
</dbReference>
<dbReference type="InterPro" id="IPR001148">
    <property type="entry name" value="CA_dom"/>
</dbReference>
<sequence length="272" mass="30129">MAVDFVLGDGLLCPLVLVRESFCTQVLNGGGVGWNWEMWWTYDGISGPEFWGVINPAWGMCSDGRRQSPINLDPRTILHDPNLTPLTMDKHKVSGRLQNTGHGLEWWVVEPEGRIHMSGGPLSYSYALSHLRLHFGERDAQGSEHTIANHAFPAEVQVYGYNDVLYGNFSQAATQVHGVVAIAVLIQLGDRTSPALESFLKGMKEVQHGGSSTIVNHLSPHELVSSTSQYLTYEGSLTEPGCHETVTWIIPNKPLYVSFTQMRLLRGMRQGS</sequence>
<gene>
    <name evidence="3" type="ORF">MNOR_LOCUS27305</name>
</gene>
<dbReference type="SUPFAM" id="SSF51069">
    <property type="entry name" value="Carbonic anhydrase"/>
    <property type="match status" value="1"/>
</dbReference>
<dbReference type="PROSITE" id="PS51144">
    <property type="entry name" value="ALPHA_CA_2"/>
    <property type="match status" value="1"/>
</dbReference>
<protein>
    <recommendedName>
        <fullName evidence="2">Alpha-carbonic anhydrase domain-containing protein</fullName>
    </recommendedName>
</protein>
<evidence type="ECO:0000313" key="3">
    <source>
        <dbReference type="EMBL" id="CAL4133739.1"/>
    </source>
</evidence>
<comment type="caution">
    <text evidence="3">The sequence shown here is derived from an EMBL/GenBank/DDBJ whole genome shotgun (WGS) entry which is preliminary data.</text>
</comment>
<comment type="similarity">
    <text evidence="1">Belongs to the alpha-carbonic anhydrase family.</text>
</comment>
<dbReference type="GO" id="GO:0004089">
    <property type="term" value="F:carbonate dehydratase activity"/>
    <property type="evidence" value="ECO:0007669"/>
    <property type="project" value="InterPro"/>
</dbReference>
<dbReference type="GO" id="GO:0006730">
    <property type="term" value="P:one-carbon metabolic process"/>
    <property type="evidence" value="ECO:0007669"/>
    <property type="project" value="TreeGrafter"/>
</dbReference>